<dbReference type="SUPFAM" id="SSF159006">
    <property type="entry name" value="YopX-like"/>
    <property type="match status" value="1"/>
</dbReference>
<name>A0A5T1UJ42_CAMCO</name>
<dbReference type="InterPro" id="IPR019096">
    <property type="entry name" value="YopX_protein"/>
</dbReference>
<organism evidence="2 3">
    <name type="scientific">Campylobacter coli</name>
    <dbReference type="NCBI Taxonomy" id="195"/>
    <lineage>
        <taxon>Bacteria</taxon>
        <taxon>Pseudomonadati</taxon>
        <taxon>Campylobacterota</taxon>
        <taxon>Epsilonproteobacteria</taxon>
        <taxon>Campylobacterales</taxon>
        <taxon>Campylobacteraceae</taxon>
        <taxon>Campylobacter</taxon>
    </lineage>
</organism>
<dbReference type="Proteomes" id="UP000352088">
    <property type="component" value="Unassembled WGS sequence"/>
</dbReference>
<sequence>MKLKDFDFRIWSVKKEKYLDELYSNIISLSSDKSIKGYNRNYKILAIEFSPYDSIPLMNDNEECFEIELFTGLYDKNETKIYEGDILYYFKDCSEGEVFKYQVLFKEGAFYLFESYDGFVDDEDLIAEFDLKELQVMGNIHENKELLNVRL</sequence>
<dbReference type="Gene3D" id="2.30.30.290">
    <property type="entry name" value="YopX-like domains"/>
    <property type="match status" value="1"/>
</dbReference>
<dbReference type="EMBL" id="AACQHW010000001">
    <property type="protein sequence ID" value="EAL6849921.1"/>
    <property type="molecule type" value="Genomic_DNA"/>
</dbReference>
<dbReference type="InterPro" id="IPR023385">
    <property type="entry name" value="YopX-like_C"/>
</dbReference>
<feature type="domain" description="YopX protein" evidence="1">
    <location>
        <begin position="8"/>
        <end position="147"/>
    </location>
</feature>
<evidence type="ECO:0000313" key="2">
    <source>
        <dbReference type="EMBL" id="EAL6849921.1"/>
    </source>
</evidence>
<evidence type="ECO:0000259" key="1">
    <source>
        <dbReference type="Pfam" id="PF09643"/>
    </source>
</evidence>
<gene>
    <name evidence="2" type="ORF">DSX26_00370</name>
</gene>
<dbReference type="AlphaFoldDB" id="A0A5T1UJ42"/>
<protein>
    <recommendedName>
        <fullName evidence="1">YopX protein domain-containing protein</fullName>
    </recommendedName>
</protein>
<accession>A0A5T1UJ42</accession>
<dbReference type="Pfam" id="PF09643">
    <property type="entry name" value="YopX"/>
    <property type="match status" value="1"/>
</dbReference>
<reference evidence="2 3" key="1">
    <citation type="submission" date="2018-07" db="EMBL/GenBank/DDBJ databases">
        <authorList>
            <consortium name="NARMS: The National Antimicrobial Resistance Monitoring System"/>
        </authorList>
    </citation>
    <scope>NUCLEOTIDE SEQUENCE [LARGE SCALE GENOMIC DNA]</scope>
    <source>
        <strain evidence="2 3">CVM N17C548</strain>
    </source>
</reference>
<evidence type="ECO:0000313" key="3">
    <source>
        <dbReference type="Proteomes" id="UP000352088"/>
    </source>
</evidence>
<comment type="caution">
    <text evidence="2">The sequence shown here is derived from an EMBL/GenBank/DDBJ whole genome shotgun (WGS) entry which is preliminary data.</text>
</comment>
<proteinExistence type="predicted"/>